<dbReference type="Proteomes" id="UP001348265">
    <property type="component" value="Unassembled WGS sequence"/>
</dbReference>
<accession>A0ABU7WRT7</accession>
<evidence type="ECO:0000256" key="1">
    <source>
        <dbReference type="SAM" id="Coils"/>
    </source>
</evidence>
<evidence type="ECO:0008006" key="4">
    <source>
        <dbReference type="Google" id="ProtNLM"/>
    </source>
</evidence>
<keyword evidence="3" id="KW-1185">Reference proteome</keyword>
<evidence type="ECO:0000313" key="3">
    <source>
        <dbReference type="Proteomes" id="UP001348265"/>
    </source>
</evidence>
<feature type="coiled-coil region" evidence="1">
    <location>
        <begin position="84"/>
        <end position="166"/>
    </location>
</feature>
<dbReference type="EMBL" id="JAVFKM010000004">
    <property type="protein sequence ID" value="MEF3113854.1"/>
    <property type="molecule type" value="Genomic_DNA"/>
</dbReference>
<sequence>MTTSLSNGRQADTERHRRRGLEAIAAAVDHGSPLTASAIARAASVDRTFLYRHRDLLETLHTAASRPATAPGAGPAVTNTSLQADLANARAARLAARVQQLEKHLSQHLGNQAWRESGLGSPAGIEELQRTITQLEQRAVDLTAALEERGAELEAAREANRQLTRALNQRK</sequence>
<dbReference type="RefSeq" id="WP_331786433.1">
    <property type="nucleotide sequence ID" value="NZ_JAVFKM010000004.1"/>
</dbReference>
<name>A0ABU7WRT7_9ACTN</name>
<organism evidence="2 3">
    <name type="scientific">Streptomyces chrestomyceticus</name>
    <dbReference type="NCBI Taxonomy" id="68185"/>
    <lineage>
        <taxon>Bacteria</taxon>
        <taxon>Bacillati</taxon>
        <taxon>Actinomycetota</taxon>
        <taxon>Actinomycetes</taxon>
        <taxon>Kitasatosporales</taxon>
        <taxon>Streptomycetaceae</taxon>
        <taxon>Streptomyces</taxon>
    </lineage>
</organism>
<gene>
    <name evidence="2" type="ORF">RB636_11715</name>
</gene>
<keyword evidence="1" id="KW-0175">Coiled coil</keyword>
<reference evidence="2 3" key="1">
    <citation type="submission" date="2023-08" db="EMBL/GenBank/DDBJ databases">
        <authorList>
            <person name="Sharma P."/>
            <person name="Verma V."/>
            <person name="Mohan M.K."/>
            <person name="Dubey A.K."/>
        </authorList>
    </citation>
    <scope>NUCLEOTIDE SEQUENCE [LARGE SCALE GENOMIC DNA]</scope>
    <source>
        <strain evidence="2 3">ADP4</strain>
    </source>
</reference>
<protein>
    <recommendedName>
        <fullName evidence="4">Transposase</fullName>
    </recommendedName>
</protein>
<proteinExistence type="predicted"/>
<evidence type="ECO:0000313" key="2">
    <source>
        <dbReference type="EMBL" id="MEF3113854.1"/>
    </source>
</evidence>
<comment type="caution">
    <text evidence="2">The sequence shown here is derived from an EMBL/GenBank/DDBJ whole genome shotgun (WGS) entry which is preliminary data.</text>
</comment>